<gene>
    <name evidence="3" type="ORF">THAOC_12723</name>
</gene>
<name>K0SJD4_THAOC</name>
<proteinExistence type="predicted"/>
<keyword evidence="2" id="KW-1133">Transmembrane helix</keyword>
<feature type="compositionally biased region" description="Basic residues" evidence="1">
    <location>
        <begin position="181"/>
        <end position="194"/>
    </location>
</feature>
<reference evidence="3 4" key="1">
    <citation type="journal article" date="2012" name="Genome Biol.">
        <title>Genome and low-iron response of an oceanic diatom adapted to chronic iron limitation.</title>
        <authorList>
            <person name="Lommer M."/>
            <person name="Specht M."/>
            <person name="Roy A.S."/>
            <person name="Kraemer L."/>
            <person name="Andreson R."/>
            <person name="Gutowska M.A."/>
            <person name="Wolf J."/>
            <person name="Bergner S.V."/>
            <person name="Schilhabel M.B."/>
            <person name="Klostermeier U.C."/>
            <person name="Beiko R.G."/>
            <person name="Rosenstiel P."/>
            <person name="Hippler M."/>
            <person name="Laroche J."/>
        </authorList>
    </citation>
    <scope>NUCLEOTIDE SEQUENCE [LARGE SCALE GENOMIC DNA]</scope>
    <source>
        <strain evidence="3 4">CCMP1005</strain>
    </source>
</reference>
<evidence type="ECO:0000313" key="4">
    <source>
        <dbReference type="Proteomes" id="UP000266841"/>
    </source>
</evidence>
<dbReference type="Proteomes" id="UP000266841">
    <property type="component" value="Unassembled WGS sequence"/>
</dbReference>
<organism evidence="3 4">
    <name type="scientific">Thalassiosira oceanica</name>
    <name type="common">Marine diatom</name>
    <dbReference type="NCBI Taxonomy" id="159749"/>
    <lineage>
        <taxon>Eukaryota</taxon>
        <taxon>Sar</taxon>
        <taxon>Stramenopiles</taxon>
        <taxon>Ochrophyta</taxon>
        <taxon>Bacillariophyta</taxon>
        <taxon>Coscinodiscophyceae</taxon>
        <taxon>Thalassiosirophycidae</taxon>
        <taxon>Thalassiosirales</taxon>
        <taxon>Thalassiosiraceae</taxon>
        <taxon>Thalassiosira</taxon>
    </lineage>
</organism>
<comment type="caution">
    <text evidence="3">The sequence shown here is derived from an EMBL/GenBank/DDBJ whole genome shotgun (WGS) entry which is preliminary data.</text>
</comment>
<dbReference type="EMBL" id="AGNL01015037">
    <property type="protein sequence ID" value="EJK66363.1"/>
    <property type="molecule type" value="Genomic_DNA"/>
</dbReference>
<evidence type="ECO:0000256" key="2">
    <source>
        <dbReference type="SAM" id="Phobius"/>
    </source>
</evidence>
<sequence>TKHGRSAEREGTKMLGSIVEDHRTIDLDVKWHGEFDGATFQKGRYSTGKKLRTKARDRANCDLAVRSNEAMAVSAGACQSGKARGRGGLSPRLLCSALASRPDGQGPSRPIVNSDDALDGVAHNRDALPRGEARHHVVPSARRGAFPGVVTRWTAARLVVVTAVVSLVAAALFVPRMRRGVMKQQRPQRRRPRSPRPWTRARTQLDDPYPSSSSSLASSSQICSSFSAWKFLGRRELLFRFVPKLVPLFCQPQYLGIELTEQLVLVGPLLCLIFDATQPTTGGPSPAQGWRSPRPSRESRPGLGGPPPKAFDQLTRGPEGPERVVREVTAVQVQVAGFDDPRPPVQALSFSSGSLFKGTAAGEVPAPRHVRRAERAVPVRADERGALLAADTADAVVIGIARETPHIAYDATEPSGSPPTMPPP</sequence>
<protein>
    <submittedName>
        <fullName evidence="3">Uncharacterized protein</fullName>
    </submittedName>
</protein>
<dbReference type="AlphaFoldDB" id="K0SJD4"/>
<feature type="non-terminal residue" evidence="3">
    <location>
        <position position="1"/>
    </location>
</feature>
<feature type="region of interest" description="Disordered" evidence="1">
    <location>
        <begin position="181"/>
        <end position="218"/>
    </location>
</feature>
<keyword evidence="2" id="KW-0812">Transmembrane</keyword>
<accession>K0SJD4</accession>
<feature type="transmembrane region" description="Helical" evidence="2">
    <location>
        <begin position="155"/>
        <end position="174"/>
    </location>
</feature>
<evidence type="ECO:0000256" key="1">
    <source>
        <dbReference type="SAM" id="MobiDB-lite"/>
    </source>
</evidence>
<feature type="region of interest" description="Disordered" evidence="1">
    <location>
        <begin position="281"/>
        <end position="319"/>
    </location>
</feature>
<evidence type="ECO:0000313" key="3">
    <source>
        <dbReference type="EMBL" id="EJK66363.1"/>
    </source>
</evidence>
<keyword evidence="4" id="KW-1185">Reference proteome</keyword>
<keyword evidence="2" id="KW-0472">Membrane</keyword>